<dbReference type="EMBL" id="VIWT01000006">
    <property type="protein sequence ID" value="TWF73248.1"/>
    <property type="molecule type" value="Genomic_DNA"/>
</dbReference>
<name>A0A561SEH5_9ACTN</name>
<feature type="compositionally biased region" description="Low complexity" evidence="1">
    <location>
        <begin position="151"/>
        <end position="193"/>
    </location>
</feature>
<evidence type="ECO:0000256" key="1">
    <source>
        <dbReference type="SAM" id="MobiDB-lite"/>
    </source>
</evidence>
<organism evidence="3 4">
    <name type="scientific">Kitasatospora viridis</name>
    <dbReference type="NCBI Taxonomy" id="281105"/>
    <lineage>
        <taxon>Bacteria</taxon>
        <taxon>Bacillati</taxon>
        <taxon>Actinomycetota</taxon>
        <taxon>Actinomycetes</taxon>
        <taxon>Kitasatosporales</taxon>
        <taxon>Streptomycetaceae</taxon>
        <taxon>Kitasatospora</taxon>
    </lineage>
</organism>
<evidence type="ECO:0000313" key="4">
    <source>
        <dbReference type="Proteomes" id="UP000317940"/>
    </source>
</evidence>
<dbReference type="AlphaFoldDB" id="A0A561SEH5"/>
<dbReference type="RefSeq" id="WP_170305315.1">
    <property type="nucleotide sequence ID" value="NZ_VIWT01000006.1"/>
</dbReference>
<dbReference type="SUPFAM" id="SSF49503">
    <property type="entry name" value="Cupredoxins"/>
    <property type="match status" value="1"/>
</dbReference>
<feature type="chain" id="PRO_5039269459" evidence="2">
    <location>
        <begin position="29"/>
        <end position="193"/>
    </location>
</feature>
<gene>
    <name evidence="3" type="ORF">FHX73_16399</name>
</gene>
<dbReference type="InterPro" id="IPR008972">
    <property type="entry name" value="Cupredoxin"/>
</dbReference>
<keyword evidence="2" id="KW-0732">Signal</keyword>
<dbReference type="Gene3D" id="2.60.40.420">
    <property type="entry name" value="Cupredoxins - blue copper proteins"/>
    <property type="match status" value="1"/>
</dbReference>
<dbReference type="Proteomes" id="UP000317940">
    <property type="component" value="Unassembled WGS sequence"/>
</dbReference>
<keyword evidence="4" id="KW-1185">Reference proteome</keyword>
<sequence length="193" mass="18827">MAAERRSRTVVPALLLALALPAAPLLTACSSSKSSGTASSTPATTAPATTSGPSSSTAAGTTVTVTEKEFSLALSQSQFAPGSYTFVGDNTGSVTHALAISGPGVSTVQTSSIPPGSKAQFTVTLQAGSYELWCPIDGHKALGMDTHIQVGGASTSPSNTGSPSNATSPSNTTSPSTAGTPTASSSASGANGY</sequence>
<feature type="region of interest" description="Disordered" evidence="1">
    <location>
        <begin position="31"/>
        <end position="60"/>
    </location>
</feature>
<accession>A0A561SEH5</accession>
<feature type="region of interest" description="Disordered" evidence="1">
    <location>
        <begin position="149"/>
        <end position="193"/>
    </location>
</feature>
<dbReference type="PROSITE" id="PS51257">
    <property type="entry name" value="PROKAR_LIPOPROTEIN"/>
    <property type="match status" value="1"/>
</dbReference>
<evidence type="ECO:0000313" key="3">
    <source>
        <dbReference type="EMBL" id="TWF73248.1"/>
    </source>
</evidence>
<reference evidence="3 4" key="1">
    <citation type="submission" date="2019-06" db="EMBL/GenBank/DDBJ databases">
        <title>Sequencing the genomes of 1000 actinobacteria strains.</title>
        <authorList>
            <person name="Klenk H.-P."/>
        </authorList>
    </citation>
    <scope>NUCLEOTIDE SEQUENCE [LARGE SCALE GENOMIC DNA]</scope>
    <source>
        <strain evidence="3 4">DSM 44826</strain>
    </source>
</reference>
<proteinExistence type="predicted"/>
<evidence type="ECO:0000256" key="2">
    <source>
        <dbReference type="SAM" id="SignalP"/>
    </source>
</evidence>
<comment type="caution">
    <text evidence="3">The sequence shown here is derived from an EMBL/GenBank/DDBJ whole genome shotgun (WGS) entry which is preliminary data.</text>
</comment>
<feature type="signal peptide" evidence="2">
    <location>
        <begin position="1"/>
        <end position="28"/>
    </location>
</feature>
<protein>
    <submittedName>
        <fullName evidence="3">Putative cupredoxin-like copper-binding protein</fullName>
    </submittedName>
</protein>